<dbReference type="SUPFAM" id="SSF53187">
    <property type="entry name" value="Zn-dependent exopeptidases"/>
    <property type="match status" value="1"/>
</dbReference>
<evidence type="ECO:0000259" key="9">
    <source>
        <dbReference type="PROSITE" id="PS52035"/>
    </source>
</evidence>
<dbReference type="GeneID" id="19327847"/>
<keyword evidence="6" id="KW-0482">Metalloprotease</keyword>
<dbReference type="SMART" id="SM00631">
    <property type="entry name" value="Zn_pept"/>
    <property type="match status" value="1"/>
</dbReference>
<evidence type="ECO:0000256" key="7">
    <source>
        <dbReference type="PROSITE-ProRule" id="PRU01379"/>
    </source>
</evidence>
<name>R8BDJ0_PHAM7</name>
<keyword evidence="11" id="KW-1185">Reference proteome</keyword>
<evidence type="ECO:0000256" key="2">
    <source>
        <dbReference type="ARBA" id="ARBA00005988"/>
    </source>
</evidence>
<dbReference type="AlphaFoldDB" id="R8BDJ0"/>
<evidence type="ECO:0000256" key="4">
    <source>
        <dbReference type="ARBA" id="ARBA00022801"/>
    </source>
</evidence>
<dbReference type="eggNOG" id="KOG2650">
    <property type="taxonomic scope" value="Eukaryota"/>
</dbReference>
<dbReference type="OrthoDB" id="3626597at2759"/>
<dbReference type="FunFam" id="3.40.630.10:FF:000155">
    <property type="entry name" value="Zn-dependent exopeptidase"/>
    <property type="match status" value="1"/>
</dbReference>
<proteinExistence type="inferred from homology"/>
<feature type="chain" id="PRO_5004452532" evidence="8">
    <location>
        <begin position="19"/>
        <end position="446"/>
    </location>
</feature>
<evidence type="ECO:0000256" key="1">
    <source>
        <dbReference type="ARBA" id="ARBA00001947"/>
    </source>
</evidence>
<dbReference type="HOGENOM" id="CLU_018931_0_0_1"/>
<comment type="similarity">
    <text evidence="2 7">Belongs to the peptidase M14 family.</text>
</comment>
<keyword evidence="8" id="KW-0732">Signal</keyword>
<protein>
    <submittedName>
        <fullName evidence="10">Putative peptidase m14 protein</fullName>
    </submittedName>
</protein>
<keyword evidence="3" id="KW-0645">Protease</keyword>
<feature type="signal peptide" evidence="8">
    <location>
        <begin position="1"/>
        <end position="18"/>
    </location>
</feature>
<evidence type="ECO:0000256" key="6">
    <source>
        <dbReference type="ARBA" id="ARBA00023049"/>
    </source>
</evidence>
<dbReference type="GO" id="GO:0006508">
    <property type="term" value="P:proteolysis"/>
    <property type="evidence" value="ECO:0007669"/>
    <property type="project" value="UniProtKB-KW"/>
</dbReference>
<sequence>MKLSKGWRLLCLVPFTQACLTDDELTHELGIARRQTGNTGIPVGTGDRFEGGATFPRGIGTLEPGTNLTTLLNVNEIESGLLGLANEYGFETFTSPYTTFENRSLLLGKIGGKGDCDDAYRVFLNANIHARERGSADNLLYFIADLLYADKHKIGLTYGGRQYSYCDIKRALSTGIVFLPLSNPDGVAWDQSTNSCWRKNRNATNAIAGNANSIGIDLNRNFDFLWDFTHQFTPSVAPSLASTNPASSTYHGGSPFSEAEARSIKWVMDTFSKVRWFLDLHSYAGVVLYSWGSDENQSRKPYMNFLNSSYDGARGLMPDSPSEGLVYGEYTPSTDWSENVFAAMRVGNAMDASTGRHYEVEQAAYLYPTSGASDDYSYSRHFADPRLNKIHGFTIEFGFGNNQATCAFYPTVDQYRLNMLETSSAFMEFLLSAQEIGLGDPVTCLA</sequence>
<evidence type="ECO:0000313" key="10">
    <source>
        <dbReference type="EMBL" id="EON97364.1"/>
    </source>
</evidence>
<dbReference type="Proteomes" id="UP000014074">
    <property type="component" value="Unassembled WGS sequence"/>
</dbReference>
<dbReference type="Gene3D" id="3.40.630.10">
    <property type="entry name" value="Zn peptidases"/>
    <property type="match status" value="1"/>
</dbReference>
<dbReference type="PANTHER" id="PTHR11705:SF143">
    <property type="entry name" value="SLL0236 PROTEIN"/>
    <property type="match status" value="1"/>
</dbReference>
<evidence type="ECO:0000313" key="11">
    <source>
        <dbReference type="Proteomes" id="UP000014074"/>
    </source>
</evidence>
<dbReference type="KEGG" id="tmn:UCRPA7_7119"/>
<dbReference type="PANTHER" id="PTHR11705">
    <property type="entry name" value="PROTEASE FAMILY M14 CARBOXYPEPTIDASE A,B"/>
    <property type="match status" value="1"/>
</dbReference>
<dbReference type="PROSITE" id="PS51257">
    <property type="entry name" value="PROKAR_LIPOPROTEIN"/>
    <property type="match status" value="1"/>
</dbReference>
<comment type="cofactor">
    <cofactor evidence="1">
        <name>Zn(2+)</name>
        <dbReference type="ChEBI" id="CHEBI:29105"/>
    </cofactor>
</comment>
<keyword evidence="5" id="KW-0862">Zinc</keyword>
<feature type="domain" description="Peptidase M14" evidence="9">
    <location>
        <begin position="70"/>
        <end position="433"/>
    </location>
</feature>
<dbReference type="GO" id="GO:0004181">
    <property type="term" value="F:metallocarboxypeptidase activity"/>
    <property type="evidence" value="ECO:0007669"/>
    <property type="project" value="InterPro"/>
</dbReference>
<feature type="active site" description="Proton donor/acceptor" evidence="7">
    <location>
        <position position="396"/>
    </location>
</feature>
<evidence type="ECO:0000256" key="3">
    <source>
        <dbReference type="ARBA" id="ARBA00022670"/>
    </source>
</evidence>
<dbReference type="PROSITE" id="PS52035">
    <property type="entry name" value="PEPTIDASE_M14"/>
    <property type="match status" value="1"/>
</dbReference>
<gene>
    <name evidence="10" type="ORF">UCRPA7_7119</name>
</gene>
<organism evidence="10 11">
    <name type="scientific">Phaeoacremonium minimum (strain UCR-PA7)</name>
    <name type="common">Esca disease fungus</name>
    <name type="synonym">Togninia minima</name>
    <dbReference type="NCBI Taxonomy" id="1286976"/>
    <lineage>
        <taxon>Eukaryota</taxon>
        <taxon>Fungi</taxon>
        <taxon>Dikarya</taxon>
        <taxon>Ascomycota</taxon>
        <taxon>Pezizomycotina</taxon>
        <taxon>Sordariomycetes</taxon>
        <taxon>Sordariomycetidae</taxon>
        <taxon>Togniniales</taxon>
        <taxon>Togniniaceae</taxon>
        <taxon>Phaeoacremonium</taxon>
    </lineage>
</organism>
<dbReference type="EMBL" id="KB933267">
    <property type="protein sequence ID" value="EON97364.1"/>
    <property type="molecule type" value="Genomic_DNA"/>
</dbReference>
<dbReference type="GO" id="GO:0008270">
    <property type="term" value="F:zinc ion binding"/>
    <property type="evidence" value="ECO:0007669"/>
    <property type="project" value="InterPro"/>
</dbReference>
<dbReference type="RefSeq" id="XP_007917845.1">
    <property type="nucleotide sequence ID" value="XM_007919654.1"/>
</dbReference>
<reference evidence="11" key="1">
    <citation type="journal article" date="2013" name="Genome Announc.">
        <title>Draft genome sequence of the ascomycete Phaeoacremonium aleophilum strain UCR-PA7, a causal agent of the esca disease complex in grapevines.</title>
        <authorList>
            <person name="Blanco-Ulate B."/>
            <person name="Rolshausen P."/>
            <person name="Cantu D."/>
        </authorList>
    </citation>
    <scope>NUCLEOTIDE SEQUENCE [LARGE SCALE GENOMIC DNA]</scope>
    <source>
        <strain evidence="11">UCR-PA7</strain>
    </source>
</reference>
<accession>R8BDJ0</accession>
<evidence type="ECO:0000256" key="5">
    <source>
        <dbReference type="ARBA" id="ARBA00022833"/>
    </source>
</evidence>
<dbReference type="InterPro" id="IPR000834">
    <property type="entry name" value="Peptidase_M14"/>
</dbReference>
<keyword evidence="4" id="KW-0378">Hydrolase</keyword>
<dbReference type="Pfam" id="PF00246">
    <property type="entry name" value="Peptidase_M14"/>
    <property type="match status" value="1"/>
</dbReference>
<evidence type="ECO:0000256" key="8">
    <source>
        <dbReference type="SAM" id="SignalP"/>
    </source>
</evidence>